<dbReference type="InterPro" id="IPR029526">
    <property type="entry name" value="PGBD"/>
</dbReference>
<dbReference type="EMBL" id="RCMK01000080">
    <property type="protein sequence ID" value="KAG2949952.1"/>
    <property type="molecule type" value="Genomic_DNA"/>
</dbReference>
<feature type="domain" description="PiggyBac transposable element-derived protein" evidence="1">
    <location>
        <begin position="1"/>
        <end position="148"/>
    </location>
</feature>
<protein>
    <recommendedName>
        <fullName evidence="1">PiggyBac transposable element-derived protein domain-containing protein</fullName>
    </recommendedName>
</protein>
<reference evidence="2" key="2">
    <citation type="submission" date="2018-10" db="EMBL/GenBank/DDBJ databases">
        <title>Effector identification in a new, highly contiguous assembly of the strawberry crown rot pathogen Phytophthora cactorum.</title>
        <authorList>
            <person name="Armitage A.D."/>
            <person name="Nellist C.F."/>
            <person name="Bates H."/>
            <person name="Vickerstaff R.J."/>
            <person name="Harrison R.J."/>
        </authorList>
    </citation>
    <scope>NUCLEOTIDE SEQUENCE</scope>
    <source>
        <strain evidence="2">4040</strain>
        <strain evidence="3">P421</strain>
    </source>
</reference>
<name>A0A329SRC5_9STRA</name>
<dbReference type="OrthoDB" id="126335at2759"/>
<dbReference type="PANTHER" id="PTHR46599">
    <property type="entry name" value="PIGGYBAC TRANSPOSABLE ELEMENT-DERIVED PROTEIN 4"/>
    <property type="match status" value="1"/>
</dbReference>
<dbReference type="AlphaFoldDB" id="A0A329SRC5"/>
<dbReference type="EMBL" id="RCMV01000061">
    <property type="protein sequence ID" value="KAG3226307.1"/>
    <property type="molecule type" value="Genomic_DNA"/>
</dbReference>
<dbReference type="EMBL" id="MJFZ01000064">
    <property type="protein sequence ID" value="RAW39513.1"/>
    <property type="molecule type" value="Genomic_DNA"/>
</dbReference>
<dbReference type="Proteomes" id="UP000736787">
    <property type="component" value="Unassembled WGS sequence"/>
</dbReference>
<dbReference type="Proteomes" id="UP000251314">
    <property type="component" value="Unassembled WGS sequence"/>
</dbReference>
<dbReference type="VEuPathDB" id="FungiDB:PC110_g4229"/>
<dbReference type="STRING" id="29920.A0A329SRC5"/>
<dbReference type="Proteomes" id="UP000760860">
    <property type="component" value="Unassembled WGS sequence"/>
</dbReference>
<sequence>MDKYYTSVQLLQDLQLKGLYARRTIRANSKHYPAHTILHKDDCTHGYYRQAVSHDHSMLAASWCDGNVVNMVSNAESVIVGTVIRLVGSESQSIPAPECIAQYNINMQGVNRLGQIRGRFSTADGHSYKRWHKKLALALIDVARSNAYLTRRLVKLEATTRDPPRKFGMELVDEL</sequence>
<proteinExistence type="predicted"/>
<dbReference type="PANTHER" id="PTHR46599:SF3">
    <property type="entry name" value="PIGGYBAC TRANSPOSABLE ELEMENT-DERIVED PROTEIN 4"/>
    <property type="match status" value="1"/>
</dbReference>
<keyword evidence="5" id="KW-1185">Reference proteome</keyword>
<comment type="caution">
    <text evidence="4">The sequence shown here is derived from an EMBL/GenBank/DDBJ whole genome shotgun (WGS) entry which is preliminary data.</text>
</comment>
<evidence type="ECO:0000313" key="4">
    <source>
        <dbReference type="EMBL" id="RAW39513.1"/>
    </source>
</evidence>
<evidence type="ECO:0000259" key="1">
    <source>
        <dbReference type="Pfam" id="PF13843"/>
    </source>
</evidence>
<evidence type="ECO:0000313" key="5">
    <source>
        <dbReference type="Proteomes" id="UP000251314"/>
    </source>
</evidence>
<evidence type="ECO:0000313" key="3">
    <source>
        <dbReference type="EMBL" id="KAG3226307.1"/>
    </source>
</evidence>
<gene>
    <name evidence="4" type="ORF">PC110_g4229</name>
    <name evidence="2" type="ORF">PC117_g4846</name>
    <name evidence="3" type="ORF">PC129_g3135</name>
</gene>
<evidence type="ECO:0000313" key="2">
    <source>
        <dbReference type="EMBL" id="KAG2949952.1"/>
    </source>
</evidence>
<organism evidence="4 5">
    <name type="scientific">Phytophthora cactorum</name>
    <dbReference type="NCBI Taxonomy" id="29920"/>
    <lineage>
        <taxon>Eukaryota</taxon>
        <taxon>Sar</taxon>
        <taxon>Stramenopiles</taxon>
        <taxon>Oomycota</taxon>
        <taxon>Peronosporomycetes</taxon>
        <taxon>Peronosporales</taxon>
        <taxon>Peronosporaceae</taxon>
        <taxon>Phytophthora</taxon>
    </lineage>
</organism>
<dbReference type="Pfam" id="PF13843">
    <property type="entry name" value="DDE_Tnp_1_7"/>
    <property type="match status" value="1"/>
</dbReference>
<accession>A0A329SRC5</accession>
<reference evidence="4 5" key="1">
    <citation type="submission" date="2018-01" db="EMBL/GenBank/DDBJ databases">
        <title>Draft genome of the strawberry crown rot pathogen Phytophthora cactorum.</title>
        <authorList>
            <person name="Armitage A.D."/>
            <person name="Lysoe E."/>
            <person name="Nellist C.F."/>
            <person name="Harrison R.J."/>
            <person name="Brurberg M.B."/>
        </authorList>
    </citation>
    <scope>NUCLEOTIDE SEQUENCE [LARGE SCALE GENOMIC DNA]</scope>
    <source>
        <strain evidence="4 5">10300</strain>
    </source>
</reference>